<name>A0A377KQR2_9ENTE</name>
<dbReference type="Proteomes" id="UP000254070">
    <property type="component" value="Unassembled WGS sequence"/>
</dbReference>
<accession>A0A377KQR2</accession>
<protein>
    <submittedName>
        <fullName evidence="1">Uncharacterized protein</fullName>
    </submittedName>
</protein>
<reference evidence="1 3" key="1">
    <citation type="submission" date="2018-06" db="EMBL/GenBank/DDBJ databases">
        <authorList>
            <consortium name="Pathogen Informatics"/>
            <person name="Doyle S."/>
        </authorList>
    </citation>
    <scope>NUCLEOTIDE SEQUENCE [LARGE SCALE GENOMIC DNA]</scope>
    <source>
        <strain evidence="1 3">NCTC8129</strain>
    </source>
</reference>
<evidence type="ECO:0000313" key="2">
    <source>
        <dbReference type="EMBL" id="STQ33066.1"/>
    </source>
</evidence>
<dbReference type="EMBL" id="UGIF01000006">
    <property type="protein sequence ID" value="STQ33066.1"/>
    <property type="molecule type" value="Genomic_DNA"/>
</dbReference>
<dbReference type="AlphaFoldDB" id="A0A377KQR2"/>
<dbReference type="EMBL" id="UGIF01000002">
    <property type="protein sequence ID" value="STP30711.1"/>
    <property type="molecule type" value="Genomic_DNA"/>
</dbReference>
<evidence type="ECO:0000313" key="1">
    <source>
        <dbReference type="EMBL" id="STP30711.1"/>
    </source>
</evidence>
<gene>
    <name evidence="1" type="ORF">NCTC8129_02964</name>
    <name evidence="2" type="ORF">NCTC8129_03277</name>
</gene>
<proteinExistence type="predicted"/>
<sequence>MMAYRQLDTRNTWQIKHGMSGTRIYKTWHNIRSRCKNPNASKYENYGGKGITICEEWDSSFENFYEWAMENGYEEGLTIDRIDATGNYEPGNCRWATYKEQNNHLSTNHLITFKGETHNITEWAEIVGLSKKCLSERIRRGWEVERALTTSKIDMSNFGNYMKERKSNGV</sequence>
<organism evidence="1 3">
    <name type="scientific">Enterococcus durans</name>
    <dbReference type="NCBI Taxonomy" id="53345"/>
    <lineage>
        <taxon>Bacteria</taxon>
        <taxon>Bacillati</taxon>
        <taxon>Bacillota</taxon>
        <taxon>Bacilli</taxon>
        <taxon>Lactobacillales</taxon>
        <taxon>Enterococcaceae</taxon>
        <taxon>Enterococcus</taxon>
    </lineage>
</organism>
<evidence type="ECO:0000313" key="3">
    <source>
        <dbReference type="Proteomes" id="UP000254070"/>
    </source>
</evidence>